<feature type="domain" description="Phosphotyrosine protein phosphatase I" evidence="2">
    <location>
        <begin position="6"/>
        <end position="143"/>
    </location>
</feature>
<dbReference type="InterPro" id="IPR036196">
    <property type="entry name" value="Ptyr_pPase_sf"/>
</dbReference>
<evidence type="ECO:0000259" key="2">
    <source>
        <dbReference type="SMART" id="SM00226"/>
    </source>
</evidence>
<keyword evidence="4" id="KW-1185">Reference proteome</keyword>
<dbReference type="RefSeq" id="WP_157329881.1">
    <property type="nucleotide sequence ID" value="NZ_JANADL010000012.1"/>
</dbReference>
<dbReference type="SUPFAM" id="SSF52788">
    <property type="entry name" value="Phosphotyrosine protein phosphatases I"/>
    <property type="match status" value="1"/>
</dbReference>
<dbReference type="Proteomes" id="UP000449969">
    <property type="component" value="Unassembled WGS sequence"/>
</dbReference>
<protein>
    <submittedName>
        <fullName evidence="3">Protein tyrosine phosphatase</fullName>
    </submittedName>
</protein>
<evidence type="ECO:0000313" key="3">
    <source>
        <dbReference type="EMBL" id="MVT73975.1"/>
    </source>
</evidence>
<name>A0A844T8Q5_9BRAD</name>
<reference evidence="3 4" key="1">
    <citation type="submission" date="2019-12" db="EMBL/GenBank/DDBJ databases">
        <title>Draft genome sequences Bradyrhizobium cajani AMBPC1010, Bradyrhizobium pachyrhizi AMBPC1040 and Bradyrhizobium yuanmingense ALSPC3051, three plant growth promoting strains isolated from nodules of Cajanus cajan L. in Dominican Republic.</title>
        <authorList>
            <person name="Flores-Felix J.D."/>
            <person name="Araujo J."/>
            <person name="Diaz-Alcantara C."/>
            <person name="Gonzalez-Andres F."/>
            <person name="Velazquez E."/>
        </authorList>
    </citation>
    <scope>NUCLEOTIDE SEQUENCE [LARGE SCALE GENOMIC DNA]</scope>
    <source>
        <strain evidence="3 4">1010</strain>
    </source>
</reference>
<dbReference type="PANTHER" id="PTHR43428:SF1">
    <property type="entry name" value="ARSENATE REDUCTASE"/>
    <property type="match status" value="1"/>
</dbReference>
<dbReference type="PANTHER" id="PTHR43428">
    <property type="entry name" value="ARSENATE REDUCTASE"/>
    <property type="match status" value="1"/>
</dbReference>
<dbReference type="InterPro" id="IPR023485">
    <property type="entry name" value="Ptyr_pPase"/>
</dbReference>
<dbReference type="Gene3D" id="3.40.50.2300">
    <property type="match status" value="1"/>
</dbReference>
<keyword evidence="1" id="KW-0059">Arsenical resistance</keyword>
<accession>A0A844T8Q5</accession>
<proteinExistence type="predicted"/>
<evidence type="ECO:0000313" key="4">
    <source>
        <dbReference type="Proteomes" id="UP000449969"/>
    </source>
</evidence>
<dbReference type="Pfam" id="PF01451">
    <property type="entry name" value="LMWPc"/>
    <property type="match status" value="1"/>
</dbReference>
<evidence type="ECO:0000256" key="1">
    <source>
        <dbReference type="ARBA" id="ARBA00022849"/>
    </source>
</evidence>
<dbReference type="EMBL" id="WQNE01000008">
    <property type="protein sequence ID" value="MVT73975.1"/>
    <property type="molecule type" value="Genomic_DNA"/>
</dbReference>
<comment type="caution">
    <text evidence="3">The sequence shown here is derived from an EMBL/GenBank/DDBJ whole genome shotgun (WGS) entry which is preliminary data.</text>
</comment>
<sequence length="161" mass="18169">MSDGHYNVLFLSNRNSARSIFAEAALNRIGRERFMGFSAGLRPASQLDELAVDVLTVAEYPTEGLHPKHWKEFAKADAPPLDFVFTLCDIEAGEPLPHWPGRPVTGDWRYPDPLKLDDKRERRSALAATLGGLERQILAFMQLPLRSLDEISLRERLKELG</sequence>
<gene>
    <name evidence="3" type="ORF">GPL20_13115</name>
</gene>
<dbReference type="GO" id="GO:0046685">
    <property type="term" value="P:response to arsenic-containing substance"/>
    <property type="evidence" value="ECO:0007669"/>
    <property type="project" value="UniProtKB-KW"/>
</dbReference>
<dbReference type="SMART" id="SM00226">
    <property type="entry name" value="LMWPc"/>
    <property type="match status" value="1"/>
</dbReference>
<organism evidence="3 4">
    <name type="scientific">Bradyrhizobium cajani</name>
    <dbReference type="NCBI Taxonomy" id="1928661"/>
    <lineage>
        <taxon>Bacteria</taxon>
        <taxon>Pseudomonadati</taxon>
        <taxon>Pseudomonadota</taxon>
        <taxon>Alphaproteobacteria</taxon>
        <taxon>Hyphomicrobiales</taxon>
        <taxon>Nitrobacteraceae</taxon>
        <taxon>Bradyrhizobium</taxon>
    </lineage>
</organism>
<dbReference type="OrthoDB" id="9793058at2"/>
<dbReference type="AlphaFoldDB" id="A0A844T8Q5"/>